<gene>
    <name evidence="9" type="ORF">HCR76_04370</name>
</gene>
<dbReference type="InterPro" id="IPR037069">
    <property type="entry name" value="AcylCoA_DH/ox_N_sf"/>
</dbReference>
<dbReference type="Gene3D" id="1.20.140.10">
    <property type="entry name" value="Butyryl-CoA Dehydrogenase, subunit A, domain 3"/>
    <property type="match status" value="1"/>
</dbReference>
<organism evidence="9 10">
    <name type="scientific">Paramicrobacterium chengjingii</name>
    <dbReference type="NCBI Taxonomy" id="2769067"/>
    <lineage>
        <taxon>Bacteria</taxon>
        <taxon>Bacillati</taxon>
        <taxon>Actinomycetota</taxon>
        <taxon>Actinomycetes</taxon>
        <taxon>Micrococcales</taxon>
        <taxon>Microbacteriaceae</taxon>
        <taxon>Paramicrobacterium</taxon>
    </lineage>
</organism>
<protein>
    <submittedName>
        <fullName evidence="9">Acyl-CoA dehydrogenase family protein</fullName>
    </submittedName>
</protein>
<dbReference type="InterPro" id="IPR036250">
    <property type="entry name" value="AcylCo_DH-like_C"/>
</dbReference>
<dbReference type="Proteomes" id="UP000662814">
    <property type="component" value="Chromosome"/>
</dbReference>
<evidence type="ECO:0000256" key="4">
    <source>
        <dbReference type="ARBA" id="ARBA00022827"/>
    </source>
</evidence>
<dbReference type="InterPro" id="IPR006091">
    <property type="entry name" value="Acyl-CoA_Oxase/DH_mid-dom"/>
</dbReference>
<dbReference type="SUPFAM" id="SSF56645">
    <property type="entry name" value="Acyl-CoA dehydrogenase NM domain-like"/>
    <property type="match status" value="1"/>
</dbReference>
<proteinExistence type="inferred from homology"/>
<sequence>MNPVYDGTDLFHFDDEISAEEHDIVRRVRAFVRDDLLPVINEYWERAEFPFALLPKLRELGIVGTTIDGYGCPGLSTLATGLVSMEMARGDGSINTFLGVQSALAMPTIHRYGSDAQKERWLSRMARLELIGAFAMTEPDHGSDSARMETNARKVDGGYVLNGAKRWIGNGSYADLVVIWARDVSDAQVKAFVMEKNADGTYPQGYSPTVITGKVGKRAILQPNINIDELFVPDENVLPGITRFRDASRVLEASRIGTAWEALGHCIAVYEIARKHALERQQFGRPLAATQLVQEKLATMMGGIVSLQSMCFRIAQLTDRGQATGMMSALLKRDAVRVARNTVRDARDLLGGNGLLLENHIARHLTDVEVIFTYEGTDSVLTLLVGRSLTGMQAFTAE</sequence>
<dbReference type="PANTHER" id="PTHR43188:SF1">
    <property type="entry name" value="ACYL-COA DEHYDROGENASE"/>
    <property type="match status" value="1"/>
</dbReference>
<name>A0ABX6YLL9_9MICO</name>
<feature type="domain" description="Acyl-CoA dehydrogenase/oxidase C-terminal" evidence="6">
    <location>
        <begin position="245"/>
        <end position="389"/>
    </location>
</feature>
<dbReference type="InterPro" id="IPR009100">
    <property type="entry name" value="AcylCoA_DH/oxidase_NM_dom_sf"/>
</dbReference>
<evidence type="ECO:0000313" key="9">
    <source>
        <dbReference type="EMBL" id="QPZ39301.1"/>
    </source>
</evidence>
<feature type="domain" description="Acyl-CoA oxidase/dehydrogenase middle" evidence="7">
    <location>
        <begin position="133"/>
        <end position="201"/>
    </location>
</feature>
<keyword evidence="4 5" id="KW-0274">FAD</keyword>
<comment type="cofactor">
    <cofactor evidence="1 5">
        <name>FAD</name>
        <dbReference type="ChEBI" id="CHEBI:57692"/>
    </cofactor>
</comment>
<dbReference type="Pfam" id="PF02770">
    <property type="entry name" value="Acyl-CoA_dh_M"/>
    <property type="match status" value="1"/>
</dbReference>
<evidence type="ECO:0000259" key="6">
    <source>
        <dbReference type="Pfam" id="PF00441"/>
    </source>
</evidence>
<dbReference type="Pfam" id="PF02771">
    <property type="entry name" value="Acyl-CoA_dh_N"/>
    <property type="match status" value="1"/>
</dbReference>
<dbReference type="InterPro" id="IPR046373">
    <property type="entry name" value="Acyl-CoA_Oxase/DH_mid-dom_sf"/>
</dbReference>
<dbReference type="InterPro" id="IPR006089">
    <property type="entry name" value="Acyl-CoA_DH_CS"/>
</dbReference>
<accession>A0ABX6YLL9</accession>
<evidence type="ECO:0000256" key="1">
    <source>
        <dbReference type="ARBA" id="ARBA00001974"/>
    </source>
</evidence>
<dbReference type="InterPro" id="IPR013786">
    <property type="entry name" value="AcylCoA_DH/ox_N"/>
</dbReference>
<feature type="domain" description="Acyl-CoA dehydrogenase/oxidase N-terminal" evidence="8">
    <location>
        <begin position="19"/>
        <end position="128"/>
    </location>
</feature>
<dbReference type="Gene3D" id="1.10.540.10">
    <property type="entry name" value="Acyl-CoA dehydrogenase/oxidase, N-terminal domain"/>
    <property type="match status" value="1"/>
</dbReference>
<evidence type="ECO:0000256" key="5">
    <source>
        <dbReference type="RuleBase" id="RU362125"/>
    </source>
</evidence>
<dbReference type="PANTHER" id="PTHR43188">
    <property type="entry name" value="ACYL-COENZYME A OXIDASE"/>
    <property type="match status" value="1"/>
</dbReference>
<evidence type="ECO:0000313" key="10">
    <source>
        <dbReference type="Proteomes" id="UP000662814"/>
    </source>
</evidence>
<dbReference type="EMBL" id="CP061169">
    <property type="protein sequence ID" value="QPZ39301.1"/>
    <property type="molecule type" value="Genomic_DNA"/>
</dbReference>
<keyword evidence="3 5" id="KW-0285">Flavoprotein</keyword>
<dbReference type="RefSeq" id="WP_166988562.1">
    <property type="nucleotide sequence ID" value="NZ_CP061169.1"/>
</dbReference>
<dbReference type="Pfam" id="PF00441">
    <property type="entry name" value="Acyl-CoA_dh_1"/>
    <property type="match status" value="1"/>
</dbReference>
<comment type="similarity">
    <text evidence="2 5">Belongs to the acyl-CoA dehydrogenase family.</text>
</comment>
<dbReference type="Gene3D" id="2.40.110.10">
    <property type="entry name" value="Butyryl-CoA Dehydrogenase, subunit A, domain 2"/>
    <property type="match status" value="1"/>
</dbReference>
<dbReference type="SUPFAM" id="SSF47203">
    <property type="entry name" value="Acyl-CoA dehydrogenase C-terminal domain-like"/>
    <property type="match status" value="1"/>
</dbReference>
<evidence type="ECO:0000256" key="3">
    <source>
        <dbReference type="ARBA" id="ARBA00022630"/>
    </source>
</evidence>
<evidence type="ECO:0000259" key="8">
    <source>
        <dbReference type="Pfam" id="PF02771"/>
    </source>
</evidence>
<dbReference type="InterPro" id="IPR045008">
    <property type="entry name" value="ACX4-like"/>
</dbReference>
<evidence type="ECO:0000256" key="2">
    <source>
        <dbReference type="ARBA" id="ARBA00009347"/>
    </source>
</evidence>
<dbReference type="InterPro" id="IPR009075">
    <property type="entry name" value="AcylCo_DH/oxidase_C"/>
</dbReference>
<reference evidence="9 10" key="1">
    <citation type="submission" date="2020-12" db="EMBL/GenBank/DDBJ databases">
        <title>Microbacterium sp. HY060.</title>
        <authorList>
            <person name="Zhou J."/>
        </authorList>
    </citation>
    <scope>NUCLEOTIDE SEQUENCE [LARGE SCALE GENOMIC DNA]</scope>
    <source>
        <strain evidence="9 10">HY60</strain>
    </source>
</reference>
<dbReference type="PROSITE" id="PS00073">
    <property type="entry name" value="ACYL_COA_DH_2"/>
    <property type="match status" value="1"/>
</dbReference>
<evidence type="ECO:0000259" key="7">
    <source>
        <dbReference type="Pfam" id="PF02770"/>
    </source>
</evidence>
<keyword evidence="5" id="KW-0560">Oxidoreductase</keyword>
<keyword evidence="10" id="KW-1185">Reference proteome</keyword>